<feature type="active site" description="Proton donor" evidence="2">
    <location>
        <position position="39"/>
    </location>
</feature>
<dbReference type="PANTHER" id="PTHR35561:SF1">
    <property type="entry name" value="RNA 2',3'-CYCLIC PHOSPHODIESTERASE"/>
    <property type="match status" value="1"/>
</dbReference>
<reference evidence="4" key="1">
    <citation type="journal article" date="2020" name="bioRxiv">
        <title>A rank-normalized archaeal taxonomy based on genome phylogeny resolves widespread incomplete and uneven classifications.</title>
        <authorList>
            <person name="Rinke C."/>
            <person name="Chuvochina M."/>
            <person name="Mussig A.J."/>
            <person name="Chaumeil P.-A."/>
            <person name="Waite D.W."/>
            <person name="Whitman W.B."/>
            <person name="Parks D.H."/>
            <person name="Hugenholtz P."/>
        </authorList>
    </citation>
    <scope>NUCLEOTIDE SEQUENCE [LARGE SCALE GENOMIC DNA]</scope>
</reference>
<dbReference type="NCBIfam" id="TIGR02258">
    <property type="entry name" value="2_5_ligase"/>
    <property type="match status" value="1"/>
</dbReference>
<name>A0A7J4IUV2_9ARCH</name>
<feature type="short sequence motif" description="HXTX 1" evidence="2">
    <location>
        <begin position="39"/>
        <end position="42"/>
    </location>
</feature>
<dbReference type="InterPro" id="IPR004175">
    <property type="entry name" value="RNA_CPDase"/>
</dbReference>
<protein>
    <recommendedName>
        <fullName evidence="2">RNA 2',3'-cyclic phosphodiesterase</fullName>
        <shortName evidence="2">RNA 2',3'-CPDase</shortName>
        <ecNumber evidence="2">3.1.4.58</ecNumber>
    </recommendedName>
</protein>
<dbReference type="Pfam" id="PF13563">
    <property type="entry name" value="2_5_RNA_ligase2"/>
    <property type="match status" value="1"/>
</dbReference>
<feature type="short sequence motif" description="HXTX 2" evidence="2">
    <location>
        <begin position="154"/>
        <end position="157"/>
    </location>
</feature>
<feature type="active site" description="Proton acceptor" evidence="2">
    <location>
        <position position="154"/>
    </location>
</feature>
<comment type="function">
    <text evidence="2">Hydrolyzes RNA 2',3'-cyclic phosphodiester to an RNA 2'-phosphomonoester.</text>
</comment>
<evidence type="ECO:0000313" key="3">
    <source>
        <dbReference type="EMBL" id="HIH09318.1"/>
    </source>
</evidence>
<dbReference type="EMBL" id="DUGC01000030">
    <property type="protein sequence ID" value="HIH09318.1"/>
    <property type="molecule type" value="Genomic_DNA"/>
</dbReference>
<dbReference type="GO" id="GO:0004113">
    <property type="term" value="F:2',3'-cyclic-nucleotide 3'-phosphodiesterase activity"/>
    <property type="evidence" value="ECO:0007669"/>
    <property type="project" value="InterPro"/>
</dbReference>
<proteinExistence type="inferred from homology"/>
<dbReference type="Gene3D" id="3.90.1140.10">
    <property type="entry name" value="Cyclic phosphodiesterase"/>
    <property type="match status" value="2"/>
</dbReference>
<evidence type="ECO:0000256" key="2">
    <source>
        <dbReference type="HAMAP-Rule" id="MF_01940"/>
    </source>
</evidence>
<evidence type="ECO:0000313" key="4">
    <source>
        <dbReference type="Proteomes" id="UP000565078"/>
    </source>
</evidence>
<comment type="caution">
    <text evidence="3">The sequence shown here is derived from an EMBL/GenBank/DDBJ whole genome shotgun (WGS) entry which is preliminary data.</text>
</comment>
<sequence>MRLFIALNIPEGIKDRIADEILPLVPKRGFKAVEKENLHVTLGFIGESDEGRMEKIKKGLEKINYKKFNARIKGAGNFGTRVLWLGIEEGAQEISEIAKLAMDRAGMHDEKQQFRLFVQTWAGGTLFGRMGTTVVPLTGNKQHTSGYYAKFHPHITLARNRDAKPAEFYNVLEKASKAGFVEEFEAKAVSLMESTLTPAGARYREIYRKEFS</sequence>
<dbReference type="HAMAP" id="MF_01940">
    <property type="entry name" value="RNA_CPDase"/>
    <property type="match status" value="1"/>
</dbReference>
<dbReference type="GO" id="GO:0008664">
    <property type="term" value="F:RNA 2',3'-cyclic 3'-phosphodiesterase activity"/>
    <property type="evidence" value="ECO:0007669"/>
    <property type="project" value="UniProtKB-EC"/>
</dbReference>
<dbReference type="PANTHER" id="PTHR35561">
    <property type="entry name" value="RNA 2',3'-CYCLIC PHOSPHODIESTERASE"/>
    <property type="match status" value="1"/>
</dbReference>
<dbReference type="SUPFAM" id="SSF55144">
    <property type="entry name" value="LigT-like"/>
    <property type="match status" value="2"/>
</dbReference>
<accession>A0A7J4IUV2</accession>
<gene>
    <name evidence="3" type="primary">thpR</name>
    <name evidence="3" type="ORF">HA254_01470</name>
</gene>
<organism evidence="3 4">
    <name type="scientific">Candidatus Iainarchaeum sp</name>
    <dbReference type="NCBI Taxonomy" id="3101447"/>
    <lineage>
        <taxon>Archaea</taxon>
        <taxon>Candidatus Iainarchaeota</taxon>
        <taxon>Candidatus Iainarchaeia</taxon>
        <taxon>Candidatus Iainarchaeales</taxon>
        <taxon>Candidatus Iainarchaeaceae</taxon>
        <taxon>Candidatus Iainarchaeum</taxon>
    </lineage>
</organism>
<comment type="similarity">
    <text evidence="2">Belongs to the 2H phosphoesterase superfamily. ThpR family.</text>
</comment>
<keyword evidence="1 2" id="KW-0378">Hydrolase</keyword>
<comment type="catalytic activity">
    <reaction evidence="2">
        <text>a 3'-end 2',3'-cyclophospho-ribonucleotide-RNA + H2O = a 3'-end 2'-phospho-ribonucleotide-RNA + H(+)</text>
        <dbReference type="Rhea" id="RHEA:11828"/>
        <dbReference type="Rhea" id="RHEA-COMP:10464"/>
        <dbReference type="Rhea" id="RHEA-COMP:17353"/>
        <dbReference type="ChEBI" id="CHEBI:15377"/>
        <dbReference type="ChEBI" id="CHEBI:15378"/>
        <dbReference type="ChEBI" id="CHEBI:83064"/>
        <dbReference type="ChEBI" id="CHEBI:173113"/>
        <dbReference type="EC" id="3.1.4.58"/>
    </reaction>
</comment>
<dbReference type="Proteomes" id="UP000565078">
    <property type="component" value="Unassembled WGS sequence"/>
</dbReference>
<dbReference type="EC" id="3.1.4.58" evidence="2"/>
<dbReference type="InterPro" id="IPR009097">
    <property type="entry name" value="Cyclic_Pdiesterase"/>
</dbReference>
<dbReference type="AlphaFoldDB" id="A0A7J4IUV2"/>
<evidence type="ECO:0000256" key="1">
    <source>
        <dbReference type="ARBA" id="ARBA00022801"/>
    </source>
</evidence>